<dbReference type="EMBL" id="BNAI01000002">
    <property type="protein sequence ID" value="GHF12455.1"/>
    <property type="molecule type" value="Genomic_DNA"/>
</dbReference>
<keyword evidence="3" id="KW-1185">Reference proteome</keyword>
<name>A0A8J3GPX7_9MICO</name>
<feature type="compositionally biased region" description="Pro residues" evidence="1">
    <location>
        <begin position="100"/>
        <end position="109"/>
    </location>
</feature>
<proteinExistence type="predicted"/>
<evidence type="ECO:0000313" key="2">
    <source>
        <dbReference type="EMBL" id="GHF12455.1"/>
    </source>
</evidence>
<dbReference type="AlphaFoldDB" id="A0A8J3GPX7"/>
<evidence type="ECO:0000256" key="1">
    <source>
        <dbReference type="SAM" id="MobiDB-lite"/>
    </source>
</evidence>
<protein>
    <submittedName>
        <fullName evidence="2">Uncharacterized protein</fullName>
    </submittedName>
</protein>
<sequence>MHRLPLEERRQNVAAADAFFPRPVTPELLAKVKADLRTPPELIEALKRDLARFRAEQYALRNPEVSSTVVTRRTAEEERMDAIGRVINDRLRLTPRRPDPPTYSPPLPEPSRGLEL</sequence>
<accession>A0A8J3GPX7</accession>
<reference evidence="2" key="1">
    <citation type="journal article" date="2014" name="Int. J. Syst. Evol. Microbiol.">
        <title>Complete genome sequence of Corynebacterium casei LMG S-19264T (=DSM 44701T), isolated from a smear-ripened cheese.</title>
        <authorList>
            <consortium name="US DOE Joint Genome Institute (JGI-PGF)"/>
            <person name="Walter F."/>
            <person name="Albersmeier A."/>
            <person name="Kalinowski J."/>
            <person name="Ruckert C."/>
        </authorList>
    </citation>
    <scope>NUCLEOTIDE SEQUENCE</scope>
    <source>
        <strain evidence="2">CGMCC 1.16548</strain>
    </source>
</reference>
<reference evidence="2" key="2">
    <citation type="submission" date="2020-09" db="EMBL/GenBank/DDBJ databases">
        <authorList>
            <person name="Sun Q."/>
            <person name="Zhou Y."/>
        </authorList>
    </citation>
    <scope>NUCLEOTIDE SEQUENCE</scope>
    <source>
        <strain evidence="2">CGMCC 1.16548</strain>
    </source>
</reference>
<feature type="region of interest" description="Disordered" evidence="1">
    <location>
        <begin position="90"/>
        <end position="116"/>
    </location>
</feature>
<gene>
    <name evidence="2" type="ORF">GCM10011600_11530</name>
</gene>
<comment type="caution">
    <text evidence="2">The sequence shown here is derived from an EMBL/GenBank/DDBJ whole genome shotgun (WGS) entry which is preliminary data.</text>
</comment>
<organism evidence="2 3">
    <name type="scientific">Pseudolysinimonas yzui</name>
    <dbReference type="NCBI Taxonomy" id="2708254"/>
    <lineage>
        <taxon>Bacteria</taxon>
        <taxon>Bacillati</taxon>
        <taxon>Actinomycetota</taxon>
        <taxon>Actinomycetes</taxon>
        <taxon>Micrococcales</taxon>
        <taxon>Microbacteriaceae</taxon>
        <taxon>Pseudolysinimonas</taxon>
    </lineage>
</organism>
<dbReference type="Proteomes" id="UP000617531">
    <property type="component" value="Unassembled WGS sequence"/>
</dbReference>
<feature type="compositionally biased region" description="Basic and acidic residues" evidence="1">
    <location>
        <begin position="90"/>
        <end position="99"/>
    </location>
</feature>
<dbReference type="RefSeq" id="WP_191282536.1">
    <property type="nucleotide sequence ID" value="NZ_BNAI01000002.1"/>
</dbReference>
<evidence type="ECO:0000313" key="3">
    <source>
        <dbReference type="Proteomes" id="UP000617531"/>
    </source>
</evidence>